<dbReference type="AlphaFoldDB" id="A0A2A4XFG7"/>
<keyword evidence="5 8" id="KW-0547">Nucleotide-binding</keyword>
<dbReference type="InterPro" id="IPR031166">
    <property type="entry name" value="G_ENGA"/>
</dbReference>
<protein>
    <recommendedName>
        <fullName evidence="2 8">GTPase Der</fullName>
    </recommendedName>
    <alternativeName>
        <fullName evidence="7 8">GTP-binding protein EngA</fullName>
    </alternativeName>
</protein>
<proteinExistence type="inferred from homology"/>
<feature type="region of interest" description="Disordered" evidence="11">
    <location>
        <begin position="447"/>
        <end position="478"/>
    </location>
</feature>
<dbReference type="PANTHER" id="PTHR43834">
    <property type="entry name" value="GTPASE DER"/>
    <property type="match status" value="1"/>
</dbReference>
<dbReference type="InterPro" id="IPR006073">
    <property type="entry name" value="GTP-bd"/>
</dbReference>
<dbReference type="PANTHER" id="PTHR43834:SF6">
    <property type="entry name" value="GTPASE DER"/>
    <property type="match status" value="1"/>
</dbReference>
<evidence type="ECO:0000256" key="4">
    <source>
        <dbReference type="ARBA" id="ARBA00022737"/>
    </source>
</evidence>
<dbReference type="HAMAP" id="MF_00195">
    <property type="entry name" value="GTPase_Der"/>
    <property type="match status" value="1"/>
</dbReference>
<feature type="domain" description="EngA-type G" evidence="12">
    <location>
        <begin position="3"/>
        <end position="166"/>
    </location>
</feature>
<evidence type="ECO:0000256" key="7">
    <source>
        <dbReference type="ARBA" id="ARBA00032345"/>
    </source>
</evidence>
<evidence type="ECO:0000256" key="9">
    <source>
        <dbReference type="PROSITE-ProRule" id="PRU01049"/>
    </source>
</evidence>
<evidence type="ECO:0000256" key="8">
    <source>
        <dbReference type="HAMAP-Rule" id="MF_00195"/>
    </source>
</evidence>
<feature type="binding site" evidence="8">
    <location>
        <begin position="56"/>
        <end position="60"/>
    </location>
    <ligand>
        <name>GTP</name>
        <dbReference type="ChEBI" id="CHEBI:37565"/>
        <label>1</label>
    </ligand>
</feature>
<evidence type="ECO:0000256" key="6">
    <source>
        <dbReference type="ARBA" id="ARBA00023134"/>
    </source>
</evidence>
<reference evidence="14" key="1">
    <citation type="submission" date="2017-08" db="EMBL/GenBank/DDBJ databases">
        <title>A dynamic microbial community with high functional redundancy inhabits the cold, oxic subseafloor aquifer.</title>
        <authorList>
            <person name="Tully B.J."/>
            <person name="Wheat C.G."/>
            <person name="Glazer B.T."/>
            <person name="Huber J.A."/>
        </authorList>
    </citation>
    <scope>NUCLEOTIDE SEQUENCE [LARGE SCALE GENOMIC DNA]</scope>
</reference>
<evidence type="ECO:0000256" key="1">
    <source>
        <dbReference type="ARBA" id="ARBA00008279"/>
    </source>
</evidence>
<keyword evidence="6 8" id="KW-0342">GTP-binding</keyword>
<dbReference type="InterPro" id="IPR015946">
    <property type="entry name" value="KH_dom-like_a/b"/>
</dbReference>
<keyword evidence="3 8" id="KW-0690">Ribosome biogenesis</keyword>
<evidence type="ECO:0000256" key="5">
    <source>
        <dbReference type="ARBA" id="ARBA00022741"/>
    </source>
</evidence>
<comment type="subunit">
    <text evidence="8">Associates with the 50S ribosomal subunit.</text>
</comment>
<feature type="binding site" evidence="8">
    <location>
        <begin position="237"/>
        <end position="241"/>
    </location>
    <ligand>
        <name>GTP</name>
        <dbReference type="ChEBI" id="CHEBI:37565"/>
        <label>2</label>
    </ligand>
</feature>
<dbReference type="GO" id="GO:0042254">
    <property type="term" value="P:ribosome biogenesis"/>
    <property type="evidence" value="ECO:0007669"/>
    <property type="project" value="UniProtKB-KW"/>
</dbReference>
<sequence length="478" mass="53025">MRPVLALVGRPNVGKSTLFNRLTRSREALVANIPGLTRDRKYGDGEIEGHSFIAIDTGGISGDEEGIDLEMASQSLQAIEEANICLFMVDAKDGLLPDDNRILDHLRKRSKNTYLVVNKIDGRDPDAALVDFYSLGLSEIFPITATQGRGVKSMLVKVLADFEQAAIDGGEGEAESLDVEATGIKIAIAGRPNVGKSTLVNRMLGEERVVVFDQPGTTRDSIYIPYERRGRRYTLIDTAGIKKRGQTKQTVEKFSVVKSLQAIQDAHVVVLIIDARTGIVEQDLHLLGYVIETGRALVIAINKWDGMHSEDKDQVKDDIRRRFVFVDFAKIHFISALYGSGVGDLYKSIHTAYESATKVLTTHRLTELLQDAVTDHAPPMVNGRRIKLRYAHAGGHNPPIIVIHGKQTDKLPGNYSRYLEKTFRKVLKLEGTPVRIELRSGDNPFVKGEEGLTQQQISQKRRIKKNKGLGKKLGKKKL</sequence>
<evidence type="ECO:0000259" key="12">
    <source>
        <dbReference type="PROSITE" id="PS51712"/>
    </source>
</evidence>
<feature type="binding site" evidence="8">
    <location>
        <begin position="190"/>
        <end position="197"/>
    </location>
    <ligand>
        <name>GTP</name>
        <dbReference type="ChEBI" id="CHEBI:37565"/>
        <label>2</label>
    </ligand>
</feature>
<dbReference type="PROSITE" id="PS51712">
    <property type="entry name" value="G_ENGA"/>
    <property type="match status" value="2"/>
</dbReference>
<comment type="function">
    <text evidence="8 10">GTPase that plays an essential role in the late steps of ribosome biogenesis.</text>
</comment>
<gene>
    <name evidence="8 13" type="primary">der</name>
    <name evidence="13" type="ORF">COB20_01840</name>
</gene>
<dbReference type="Gene3D" id="3.30.300.20">
    <property type="match status" value="1"/>
</dbReference>
<dbReference type="CDD" id="cd01895">
    <property type="entry name" value="EngA2"/>
    <property type="match status" value="1"/>
</dbReference>
<evidence type="ECO:0000313" key="13">
    <source>
        <dbReference type="EMBL" id="PCI81412.1"/>
    </source>
</evidence>
<evidence type="ECO:0000256" key="10">
    <source>
        <dbReference type="RuleBase" id="RU004481"/>
    </source>
</evidence>
<feature type="compositionally biased region" description="Basic residues" evidence="11">
    <location>
        <begin position="459"/>
        <end position="478"/>
    </location>
</feature>
<dbReference type="GO" id="GO:0043022">
    <property type="term" value="F:ribosome binding"/>
    <property type="evidence" value="ECO:0007669"/>
    <property type="project" value="TreeGrafter"/>
</dbReference>
<dbReference type="InterPro" id="IPR027417">
    <property type="entry name" value="P-loop_NTPase"/>
</dbReference>
<dbReference type="FunFam" id="3.40.50.300:FF:000057">
    <property type="entry name" value="GTPase Der"/>
    <property type="match status" value="1"/>
</dbReference>
<dbReference type="GO" id="GO:0005525">
    <property type="term" value="F:GTP binding"/>
    <property type="evidence" value="ECO:0007669"/>
    <property type="project" value="UniProtKB-UniRule"/>
</dbReference>
<dbReference type="InterPro" id="IPR032859">
    <property type="entry name" value="KH_dom-like"/>
</dbReference>
<dbReference type="FunFam" id="3.30.300.20:FF:000004">
    <property type="entry name" value="GTPase Der"/>
    <property type="match status" value="1"/>
</dbReference>
<organism evidence="13 14">
    <name type="scientific">SAR86 cluster bacterium</name>
    <dbReference type="NCBI Taxonomy" id="2030880"/>
    <lineage>
        <taxon>Bacteria</taxon>
        <taxon>Pseudomonadati</taxon>
        <taxon>Pseudomonadota</taxon>
        <taxon>Gammaproteobacteria</taxon>
        <taxon>SAR86 cluster</taxon>
    </lineage>
</organism>
<evidence type="ECO:0000256" key="2">
    <source>
        <dbReference type="ARBA" id="ARBA00020953"/>
    </source>
</evidence>
<dbReference type="Pfam" id="PF01926">
    <property type="entry name" value="MMR_HSR1"/>
    <property type="match status" value="2"/>
</dbReference>
<keyword evidence="4 10" id="KW-0677">Repeat</keyword>
<evidence type="ECO:0000313" key="14">
    <source>
        <dbReference type="Proteomes" id="UP000218767"/>
    </source>
</evidence>
<comment type="caution">
    <text evidence="13">The sequence shown here is derived from an EMBL/GenBank/DDBJ whole genome shotgun (WGS) entry which is preliminary data.</text>
</comment>
<feature type="binding site" evidence="8">
    <location>
        <begin position="302"/>
        <end position="305"/>
    </location>
    <ligand>
        <name>GTP</name>
        <dbReference type="ChEBI" id="CHEBI:37565"/>
        <label>2</label>
    </ligand>
</feature>
<feature type="domain" description="EngA-type G" evidence="12">
    <location>
        <begin position="184"/>
        <end position="357"/>
    </location>
</feature>
<accession>A0A2A4XFG7</accession>
<dbReference type="SUPFAM" id="SSF52540">
    <property type="entry name" value="P-loop containing nucleoside triphosphate hydrolases"/>
    <property type="match status" value="2"/>
</dbReference>
<name>A0A2A4XFG7_9GAMM</name>
<dbReference type="EMBL" id="NVUL01000005">
    <property type="protein sequence ID" value="PCI81412.1"/>
    <property type="molecule type" value="Genomic_DNA"/>
</dbReference>
<dbReference type="FunFam" id="3.40.50.300:FF:000040">
    <property type="entry name" value="GTPase Der"/>
    <property type="match status" value="1"/>
</dbReference>
<dbReference type="PIRSF" id="PIRSF006485">
    <property type="entry name" value="GTP-binding_EngA"/>
    <property type="match status" value="1"/>
</dbReference>
<dbReference type="Proteomes" id="UP000218767">
    <property type="component" value="Unassembled WGS sequence"/>
</dbReference>
<feature type="binding site" evidence="8">
    <location>
        <begin position="118"/>
        <end position="121"/>
    </location>
    <ligand>
        <name>GTP</name>
        <dbReference type="ChEBI" id="CHEBI:37565"/>
        <label>1</label>
    </ligand>
</feature>
<dbReference type="Gene3D" id="3.40.50.300">
    <property type="entry name" value="P-loop containing nucleotide triphosphate hydrolases"/>
    <property type="match status" value="2"/>
</dbReference>
<comment type="similarity">
    <text evidence="1 8 9 10">Belongs to the TRAFAC class TrmE-Era-EngA-EngB-Septin-like GTPase superfamily. EngA (Der) GTPase family.</text>
</comment>
<evidence type="ECO:0000256" key="3">
    <source>
        <dbReference type="ARBA" id="ARBA00022517"/>
    </source>
</evidence>
<dbReference type="Pfam" id="PF14714">
    <property type="entry name" value="KH_dom-like"/>
    <property type="match status" value="1"/>
</dbReference>
<dbReference type="PRINTS" id="PR00326">
    <property type="entry name" value="GTP1OBG"/>
</dbReference>
<dbReference type="NCBIfam" id="TIGR03594">
    <property type="entry name" value="GTPase_EngA"/>
    <property type="match status" value="1"/>
</dbReference>
<dbReference type="InterPro" id="IPR016484">
    <property type="entry name" value="GTPase_Der"/>
</dbReference>
<evidence type="ECO:0000256" key="11">
    <source>
        <dbReference type="SAM" id="MobiDB-lite"/>
    </source>
</evidence>
<feature type="binding site" evidence="8">
    <location>
        <begin position="9"/>
        <end position="16"/>
    </location>
    <ligand>
        <name>GTP</name>
        <dbReference type="ChEBI" id="CHEBI:37565"/>
        <label>1</label>
    </ligand>
</feature>
<dbReference type="InterPro" id="IPR005225">
    <property type="entry name" value="Small_GTP-bd"/>
</dbReference>
<dbReference type="NCBIfam" id="TIGR00231">
    <property type="entry name" value="small_GTP"/>
    <property type="match status" value="2"/>
</dbReference>
<dbReference type="CDD" id="cd01894">
    <property type="entry name" value="EngA1"/>
    <property type="match status" value="1"/>
</dbReference>